<evidence type="ECO:0000313" key="1">
    <source>
        <dbReference type="EMBL" id="GLS42859.1"/>
    </source>
</evidence>
<reference evidence="4" key="2">
    <citation type="journal article" date="2019" name="Int. J. Syst. Evol. Microbiol.">
        <title>The Global Catalogue of Microorganisms (GCM) 10K type strain sequencing project: providing services to taxonomists for standard genome sequencing and annotation.</title>
        <authorList>
            <consortium name="The Broad Institute Genomics Platform"/>
            <consortium name="The Broad Institute Genome Sequencing Center for Infectious Disease"/>
            <person name="Wu L."/>
            <person name="Ma J."/>
        </authorList>
    </citation>
    <scope>NUCLEOTIDE SEQUENCE [LARGE SCALE GENOMIC DNA]</scope>
    <source>
        <strain evidence="4">NBRC 107710</strain>
    </source>
</reference>
<protein>
    <submittedName>
        <fullName evidence="2">Uncharacterized protein</fullName>
    </submittedName>
</protein>
<evidence type="ECO:0000313" key="2">
    <source>
        <dbReference type="EMBL" id="MBB3904117.1"/>
    </source>
</evidence>
<organism evidence="2 3">
    <name type="scientific">Methylobacterium brachythecii</name>
    <dbReference type="NCBI Taxonomy" id="1176177"/>
    <lineage>
        <taxon>Bacteria</taxon>
        <taxon>Pseudomonadati</taxon>
        <taxon>Pseudomonadota</taxon>
        <taxon>Alphaproteobacteria</taxon>
        <taxon>Hyphomicrobiales</taxon>
        <taxon>Methylobacteriaceae</taxon>
        <taxon>Methylobacterium</taxon>
    </lineage>
</organism>
<dbReference type="RefSeq" id="WP_183507638.1">
    <property type="nucleotide sequence ID" value="NZ_BSPG01000002.1"/>
</dbReference>
<name>A0A7W6F848_9HYPH</name>
<accession>A0A7W6F848</accession>
<dbReference type="AlphaFoldDB" id="A0A7W6F848"/>
<reference evidence="2 3" key="3">
    <citation type="submission" date="2020-08" db="EMBL/GenBank/DDBJ databases">
        <title>Genomic Encyclopedia of Type Strains, Phase IV (KMG-IV): sequencing the most valuable type-strain genomes for metagenomic binning, comparative biology and taxonomic classification.</title>
        <authorList>
            <person name="Goeker M."/>
        </authorList>
    </citation>
    <scope>NUCLEOTIDE SEQUENCE [LARGE SCALE GENOMIC DNA]</scope>
    <source>
        <strain evidence="2 3">DSM 24105</strain>
    </source>
</reference>
<dbReference type="EMBL" id="BSPG01000002">
    <property type="protein sequence ID" value="GLS42859.1"/>
    <property type="molecule type" value="Genomic_DNA"/>
</dbReference>
<gene>
    <name evidence="1" type="ORF">GCM10007884_08440</name>
    <name evidence="2" type="ORF">GGR33_003631</name>
</gene>
<proteinExistence type="predicted"/>
<reference evidence="1" key="4">
    <citation type="submission" date="2023-01" db="EMBL/GenBank/DDBJ databases">
        <title>Draft genome sequence of Methylobacterium brachythecii strain NBRC 107710.</title>
        <authorList>
            <person name="Sun Q."/>
            <person name="Mori K."/>
        </authorList>
    </citation>
    <scope>NUCLEOTIDE SEQUENCE</scope>
    <source>
        <strain evidence="1">NBRC 107710</strain>
    </source>
</reference>
<evidence type="ECO:0000313" key="3">
    <source>
        <dbReference type="Proteomes" id="UP000517759"/>
    </source>
</evidence>
<dbReference type="Proteomes" id="UP000517759">
    <property type="component" value="Unassembled WGS sequence"/>
</dbReference>
<dbReference type="Proteomes" id="UP001156881">
    <property type="component" value="Unassembled WGS sequence"/>
</dbReference>
<sequence length="63" mass="7168">MTSTGRPTFTRSAIVKAEEPKVAARAARILIEELLQELKLNGFDPSRFDSEITITVRRHLERT</sequence>
<keyword evidence="4" id="KW-1185">Reference proteome</keyword>
<reference evidence="1" key="1">
    <citation type="journal article" date="2014" name="Int. J. Syst. Evol. Microbiol.">
        <title>Complete genome of a new Firmicutes species belonging to the dominant human colonic microbiota ('Ruminococcus bicirculans') reveals two chromosomes and a selective capacity to utilize plant glucans.</title>
        <authorList>
            <consortium name="NISC Comparative Sequencing Program"/>
            <person name="Wegmann U."/>
            <person name="Louis P."/>
            <person name="Goesmann A."/>
            <person name="Henrissat B."/>
            <person name="Duncan S.H."/>
            <person name="Flint H.J."/>
        </authorList>
    </citation>
    <scope>NUCLEOTIDE SEQUENCE</scope>
    <source>
        <strain evidence="1">NBRC 107710</strain>
    </source>
</reference>
<evidence type="ECO:0000313" key="4">
    <source>
        <dbReference type="Proteomes" id="UP001156881"/>
    </source>
</evidence>
<dbReference type="EMBL" id="JACIDN010000006">
    <property type="protein sequence ID" value="MBB3904117.1"/>
    <property type="molecule type" value="Genomic_DNA"/>
</dbReference>
<comment type="caution">
    <text evidence="2">The sequence shown here is derived from an EMBL/GenBank/DDBJ whole genome shotgun (WGS) entry which is preliminary data.</text>
</comment>